<dbReference type="EMBL" id="BARS01051812">
    <property type="protein sequence ID" value="GAG48936.1"/>
    <property type="molecule type" value="Genomic_DNA"/>
</dbReference>
<feature type="non-terminal residue" evidence="1">
    <location>
        <position position="80"/>
    </location>
</feature>
<proteinExistence type="predicted"/>
<reference evidence="1" key="1">
    <citation type="journal article" date="2014" name="Front. Microbiol.">
        <title>High frequency of phylogenetically diverse reductive dehalogenase-homologous genes in deep subseafloor sedimentary metagenomes.</title>
        <authorList>
            <person name="Kawai M."/>
            <person name="Futagami T."/>
            <person name="Toyoda A."/>
            <person name="Takaki Y."/>
            <person name="Nishi S."/>
            <person name="Hori S."/>
            <person name="Arai W."/>
            <person name="Tsubouchi T."/>
            <person name="Morono Y."/>
            <person name="Uchiyama I."/>
            <person name="Ito T."/>
            <person name="Fujiyama A."/>
            <person name="Inagaki F."/>
            <person name="Takami H."/>
        </authorList>
    </citation>
    <scope>NUCLEOTIDE SEQUENCE</scope>
    <source>
        <strain evidence="1">Expedition CK06-06</strain>
    </source>
</reference>
<organism evidence="1">
    <name type="scientific">marine sediment metagenome</name>
    <dbReference type="NCBI Taxonomy" id="412755"/>
    <lineage>
        <taxon>unclassified sequences</taxon>
        <taxon>metagenomes</taxon>
        <taxon>ecological metagenomes</taxon>
    </lineage>
</organism>
<name>X0ZKY0_9ZZZZ</name>
<dbReference type="AlphaFoldDB" id="X0ZKY0"/>
<sequence length="80" mass="8990">MGYTNLKLRKGNFVVDQGYFYSFDEGNDVLLQKIDDGSTAFSYPLDTVISSAVKSLEFDGMSFWSLENFGGGSVDVKKWR</sequence>
<protein>
    <submittedName>
        <fullName evidence="1">Uncharacterized protein</fullName>
    </submittedName>
</protein>
<accession>X0ZKY0</accession>
<evidence type="ECO:0000313" key="1">
    <source>
        <dbReference type="EMBL" id="GAG48936.1"/>
    </source>
</evidence>
<gene>
    <name evidence="1" type="ORF">S01H1_77113</name>
</gene>
<comment type="caution">
    <text evidence="1">The sequence shown here is derived from an EMBL/GenBank/DDBJ whole genome shotgun (WGS) entry which is preliminary data.</text>
</comment>